<dbReference type="Proteomes" id="UP000675881">
    <property type="component" value="Chromosome 14"/>
</dbReference>
<sequence>MVVGFPLPNHHIKVRGLFPQETPRPYNRFHDCCDFIEVIFVIDNLDRKSNGANHSTSAIGDEYVPRIEGTKREQKERLLSKTLPPYSVKKVLSTVSAEIFIIWRPSIHLDALSRTIKRNWKPMPGGISPKM</sequence>
<reference evidence="1" key="1">
    <citation type="submission" date="2021-02" db="EMBL/GenBank/DDBJ databases">
        <authorList>
            <person name="Bekaert M."/>
        </authorList>
    </citation>
    <scope>NUCLEOTIDE SEQUENCE</scope>
    <source>
        <strain evidence="1">IoA-00</strain>
    </source>
</reference>
<dbReference type="EMBL" id="HG994593">
    <property type="protein sequence ID" value="CAF2842269.1"/>
    <property type="molecule type" value="Genomic_DNA"/>
</dbReference>
<accession>A0A7R8CPS6</accession>
<gene>
    <name evidence="1" type="ORF">LSAA_4948</name>
</gene>
<protein>
    <submittedName>
        <fullName evidence="1">(salmon louse) hypothetical protein</fullName>
    </submittedName>
</protein>
<organism evidence="1 2">
    <name type="scientific">Lepeophtheirus salmonis</name>
    <name type="common">Salmon louse</name>
    <name type="synonym">Caligus salmonis</name>
    <dbReference type="NCBI Taxonomy" id="72036"/>
    <lineage>
        <taxon>Eukaryota</taxon>
        <taxon>Metazoa</taxon>
        <taxon>Ecdysozoa</taxon>
        <taxon>Arthropoda</taxon>
        <taxon>Crustacea</taxon>
        <taxon>Multicrustacea</taxon>
        <taxon>Hexanauplia</taxon>
        <taxon>Copepoda</taxon>
        <taxon>Siphonostomatoida</taxon>
        <taxon>Caligidae</taxon>
        <taxon>Lepeophtheirus</taxon>
    </lineage>
</organism>
<keyword evidence="2" id="KW-1185">Reference proteome</keyword>
<dbReference type="AlphaFoldDB" id="A0A7R8CPS6"/>
<evidence type="ECO:0000313" key="1">
    <source>
        <dbReference type="EMBL" id="CAF2842269.1"/>
    </source>
</evidence>
<evidence type="ECO:0000313" key="2">
    <source>
        <dbReference type="Proteomes" id="UP000675881"/>
    </source>
</evidence>
<proteinExistence type="predicted"/>
<name>A0A7R8CPS6_LEPSM</name>